<dbReference type="AlphaFoldDB" id="X1HYT8"/>
<feature type="non-terminal residue" evidence="1">
    <location>
        <position position="91"/>
    </location>
</feature>
<name>X1HYT8_9ZZZZ</name>
<dbReference type="SUPFAM" id="SSF53335">
    <property type="entry name" value="S-adenosyl-L-methionine-dependent methyltransferases"/>
    <property type="match status" value="1"/>
</dbReference>
<protein>
    <submittedName>
        <fullName evidence="1">Uncharacterized protein</fullName>
    </submittedName>
</protein>
<reference evidence="1" key="1">
    <citation type="journal article" date="2014" name="Front. Microbiol.">
        <title>High frequency of phylogenetically diverse reductive dehalogenase-homologous genes in deep subseafloor sedimentary metagenomes.</title>
        <authorList>
            <person name="Kawai M."/>
            <person name="Futagami T."/>
            <person name="Toyoda A."/>
            <person name="Takaki Y."/>
            <person name="Nishi S."/>
            <person name="Hori S."/>
            <person name="Arai W."/>
            <person name="Tsubouchi T."/>
            <person name="Morono Y."/>
            <person name="Uchiyama I."/>
            <person name="Ito T."/>
            <person name="Fujiyama A."/>
            <person name="Inagaki F."/>
            <person name="Takami H."/>
        </authorList>
    </citation>
    <scope>NUCLEOTIDE SEQUENCE</scope>
    <source>
        <strain evidence="1">Expedition CK06-06</strain>
    </source>
</reference>
<sequence>MLFQTISVQNYYYHLIYQREKRILNTILNRYINKGDIVFDIGAYTGMWTIAIAKKIGSEGKEYAFEPDYESYIGLIQNLKLNKILNVTPFN</sequence>
<evidence type="ECO:0000313" key="1">
    <source>
        <dbReference type="EMBL" id="GAH50448.1"/>
    </source>
</evidence>
<gene>
    <name evidence="1" type="ORF">S03H2_39659</name>
</gene>
<dbReference type="Gene3D" id="3.40.50.150">
    <property type="entry name" value="Vaccinia Virus protein VP39"/>
    <property type="match status" value="1"/>
</dbReference>
<accession>X1HYT8</accession>
<dbReference type="InterPro" id="IPR029063">
    <property type="entry name" value="SAM-dependent_MTases_sf"/>
</dbReference>
<dbReference type="EMBL" id="BARU01024540">
    <property type="protein sequence ID" value="GAH50448.1"/>
    <property type="molecule type" value="Genomic_DNA"/>
</dbReference>
<comment type="caution">
    <text evidence="1">The sequence shown here is derived from an EMBL/GenBank/DDBJ whole genome shotgun (WGS) entry which is preliminary data.</text>
</comment>
<proteinExistence type="predicted"/>
<organism evidence="1">
    <name type="scientific">marine sediment metagenome</name>
    <dbReference type="NCBI Taxonomy" id="412755"/>
    <lineage>
        <taxon>unclassified sequences</taxon>
        <taxon>metagenomes</taxon>
        <taxon>ecological metagenomes</taxon>
    </lineage>
</organism>